<evidence type="ECO:0000313" key="15">
    <source>
        <dbReference type="EMBL" id="AHC13760.1"/>
    </source>
</evidence>
<feature type="binding site" evidence="13">
    <location>
        <begin position="43"/>
        <end position="45"/>
    </location>
    <ligand>
        <name>ATP</name>
        <dbReference type="ChEBI" id="CHEBI:30616"/>
    </ligand>
</feature>
<dbReference type="KEGG" id="slr:L21SP2_0322"/>
<dbReference type="InterPro" id="IPR014729">
    <property type="entry name" value="Rossmann-like_a/b/a_fold"/>
</dbReference>
<dbReference type="PIRSF" id="PIRSF004976">
    <property type="entry name" value="ATPase_YdaO"/>
    <property type="match status" value="1"/>
</dbReference>
<evidence type="ECO:0000256" key="13">
    <source>
        <dbReference type="PIRSR" id="PIRSR004976-51"/>
    </source>
</evidence>
<dbReference type="GO" id="GO:0005524">
    <property type="term" value="F:ATP binding"/>
    <property type="evidence" value="ECO:0007669"/>
    <property type="project" value="UniProtKB-KW"/>
</dbReference>
<evidence type="ECO:0000256" key="8">
    <source>
        <dbReference type="ARBA" id="ARBA00022840"/>
    </source>
</evidence>
<keyword evidence="6" id="KW-0479">Metal-binding</keyword>
<feature type="binding site" evidence="13">
    <location>
        <position position="66"/>
    </location>
    <ligand>
        <name>ATP</name>
        <dbReference type="ChEBI" id="CHEBI:30616"/>
    </ligand>
</feature>
<dbReference type="Gene3D" id="3.40.50.620">
    <property type="entry name" value="HUPs"/>
    <property type="match status" value="1"/>
</dbReference>
<dbReference type="GO" id="GO:0016740">
    <property type="term" value="F:transferase activity"/>
    <property type="evidence" value="ECO:0007669"/>
    <property type="project" value="UniProtKB-KW"/>
</dbReference>
<dbReference type="NCBIfam" id="NF007972">
    <property type="entry name" value="PRK10696.1"/>
    <property type="match status" value="1"/>
</dbReference>
<evidence type="ECO:0000256" key="4">
    <source>
        <dbReference type="ARBA" id="ARBA00022679"/>
    </source>
</evidence>
<keyword evidence="8 13" id="KW-0067">ATP-binding</keyword>
<dbReference type="GO" id="GO:0008033">
    <property type="term" value="P:tRNA processing"/>
    <property type="evidence" value="ECO:0007669"/>
    <property type="project" value="UniProtKB-KW"/>
</dbReference>
<dbReference type="EMBL" id="CP006939">
    <property type="protein sequence ID" value="AHC13760.1"/>
    <property type="molecule type" value="Genomic_DNA"/>
</dbReference>
<dbReference type="eggNOG" id="COG0037">
    <property type="taxonomic scope" value="Bacteria"/>
</dbReference>
<keyword evidence="12" id="KW-0411">Iron-sulfur</keyword>
<keyword evidence="5" id="KW-0819">tRNA processing</keyword>
<dbReference type="GO" id="GO:0046872">
    <property type="term" value="F:metal ion binding"/>
    <property type="evidence" value="ECO:0007669"/>
    <property type="project" value="UniProtKB-KW"/>
</dbReference>
<dbReference type="RefSeq" id="WP_024266693.1">
    <property type="nucleotide sequence ID" value="NC_023035.1"/>
</dbReference>
<dbReference type="STRING" id="1307761.L21SP2_0322"/>
<protein>
    <submittedName>
        <fullName evidence="15">tRNA(Cytosine32)-2-thiocytidine synthetase</fullName>
    </submittedName>
</protein>
<evidence type="ECO:0000259" key="14">
    <source>
        <dbReference type="Pfam" id="PF01171"/>
    </source>
</evidence>
<keyword evidence="9" id="KW-0460">Magnesium</keyword>
<dbReference type="GO" id="GO:0000049">
    <property type="term" value="F:tRNA binding"/>
    <property type="evidence" value="ECO:0007669"/>
    <property type="project" value="UniProtKB-KW"/>
</dbReference>
<dbReference type="PANTHER" id="PTHR43686">
    <property type="entry name" value="SULFURTRANSFERASE-RELATED"/>
    <property type="match status" value="1"/>
</dbReference>
<proteinExistence type="inferred from homology"/>
<dbReference type="GO" id="GO:0051539">
    <property type="term" value="F:4 iron, 4 sulfur cluster binding"/>
    <property type="evidence" value="ECO:0007669"/>
    <property type="project" value="UniProtKB-KW"/>
</dbReference>
<evidence type="ECO:0000256" key="12">
    <source>
        <dbReference type="ARBA" id="ARBA00023014"/>
    </source>
</evidence>
<keyword evidence="11" id="KW-0408">Iron</keyword>
<feature type="binding site" evidence="13">
    <location>
        <position position="146"/>
    </location>
    <ligand>
        <name>ATP</name>
        <dbReference type="ChEBI" id="CHEBI:30616"/>
    </ligand>
</feature>
<dbReference type="PANTHER" id="PTHR43686:SF1">
    <property type="entry name" value="AMINOTRAN_5 DOMAIN-CONTAINING PROTEIN"/>
    <property type="match status" value="1"/>
</dbReference>
<dbReference type="SUPFAM" id="SSF52402">
    <property type="entry name" value="Adenine nucleotide alpha hydrolases-like"/>
    <property type="match status" value="1"/>
</dbReference>
<keyword evidence="7 13" id="KW-0547">Nucleotide-binding</keyword>
<organism evidence="15 16">
    <name type="scientific">Salinispira pacifica</name>
    <dbReference type="NCBI Taxonomy" id="1307761"/>
    <lineage>
        <taxon>Bacteria</taxon>
        <taxon>Pseudomonadati</taxon>
        <taxon>Spirochaetota</taxon>
        <taxon>Spirochaetia</taxon>
        <taxon>Spirochaetales</taxon>
        <taxon>Spirochaetaceae</taxon>
        <taxon>Salinispira</taxon>
    </lineage>
</organism>
<dbReference type="OrthoDB" id="9801054at2"/>
<keyword evidence="3" id="KW-0820">tRNA-binding</keyword>
<dbReference type="InterPro" id="IPR035107">
    <property type="entry name" value="tRNA_thiolation_TtcA_Ctu1"/>
</dbReference>
<evidence type="ECO:0000256" key="1">
    <source>
        <dbReference type="ARBA" id="ARBA00022485"/>
    </source>
</evidence>
<dbReference type="InterPro" id="IPR012089">
    <property type="entry name" value="tRNA_Cyd_32_2_STrfase"/>
</dbReference>
<feature type="binding site" evidence="13">
    <location>
        <position position="151"/>
    </location>
    <ligand>
        <name>ATP</name>
        <dbReference type="ChEBI" id="CHEBI:30616"/>
    </ligand>
</feature>
<dbReference type="AlphaFoldDB" id="V5WDR6"/>
<evidence type="ECO:0000256" key="11">
    <source>
        <dbReference type="ARBA" id="ARBA00023004"/>
    </source>
</evidence>
<dbReference type="Proteomes" id="UP000018680">
    <property type="component" value="Chromosome"/>
</dbReference>
<evidence type="ECO:0000313" key="16">
    <source>
        <dbReference type="Proteomes" id="UP000018680"/>
    </source>
</evidence>
<keyword evidence="10" id="KW-0694">RNA-binding</keyword>
<name>V5WDR6_9SPIO</name>
<feature type="binding site" evidence="13">
    <location>
        <position position="49"/>
    </location>
    <ligand>
        <name>ATP</name>
        <dbReference type="ChEBI" id="CHEBI:30616"/>
    </ligand>
</feature>
<dbReference type="Pfam" id="PF01171">
    <property type="entry name" value="ATP_bind_3"/>
    <property type="match status" value="1"/>
</dbReference>
<keyword evidence="2" id="KW-0963">Cytoplasm</keyword>
<evidence type="ECO:0000256" key="7">
    <source>
        <dbReference type="ARBA" id="ARBA00022741"/>
    </source>
</evidence>
<keyword evidence="16" id="KW-1185">Reference proteome</keyword>
<dbReference type="InterPro" id="IPR011063">
    <property type="entry name" value="TilS/TtcA_N"/>
</dbReference>
<evidence type="ECO:0000256" key="3">
    <source>
        <dbReference type="ARBA" id="ARBA00022555"/>
    </source>
</evidence>
<evidence type="ECO:0000256" key="6">
    <source>
        <dbReference type="ARBA" id="ARBA00022723"/>
    </source>
</evidence>
<evidence type="ECO:0000256" key="9">
    <source>
        <dbReference type="ARBA" id="ARBA00022842"/>
    </source>
</evidence>
<dbReference type="HOGENOM" id="CLU_026481_0_0_12"/>
<evidence type="ECO:0000256" key="5">
    <source>
        <dbReference type="ARBA" id="ARBA00022694"/>
    </source>
</evidence>
<evidence type="ECO:0000256" key="2">
    <source>
        <dbReference type="ARBA" id="ARBA00022490"/>
    </source>
</evidence>
<feature type="domain" description="tRNA(Ile)-lysidine/2-thiocytidine synthase N-terminal" evidence="14">
    <location>
        <begin position="40"/>
        <end position="204"/>
    </location>
</feature>
<sequence length="263" mass="29969">MTRKEYEKSQHEANKRIKRLRRLTGSAIADYRMIEDGDHVMVGVSGGKDSYTLLEILLRLREAAPVDFRITAVNLDQGQPGFQRDVIPEYLQNRGVDYEVVKQDNYSVVQRVIPDGKPGCSLCSRLRRGALYSTAARVGADKIALGHHRDDIIETLFLNLFFGGTLKTMPPKLRSDDGRHVLIRPLSYVKEADIAAFAREMKFPIISCGFCVKYENKQRRIIKQMVRDWEKTHPGRVENIFRAMSNVAPSHLLDGDLFDFSSI</sequence>
<dbReference type="PATRIC" id="fig|1307761.3.peg.323"/>
<evidence type="ECO:0000256" key="10">
    <source>
        <dbReference type="ARBA" id="ARBA00022884"/>
    </source>
</evidence>
<dbReference type="HAMAP" id="MF_01850">
    <property type="entry name" value="TtcA"/>
    <property type="match status" value="1"/>
</dbReference>
<dbReference type="CDD" id="cd24138">
    <property type="entry name" value="TtcA-like"/>
    <property type="match status" value="1"/>
</dbReference>
<keyword evidence="4" id="KW-0808">Transferase</keyword>
<gene>
    <name evidence="15" type="ORF">L21SP2_0322</name>
</gene>
<reference evidence="15 16" key="1">
    <citation type="journal article" date="2015" name="Stand. Genomic Sci.">
        <title>Complete genome sequence and description of Salinispira pacifica gen. nov., sp. nov., a novel spirochaete isolated form a hypersaline microbial mat.</title>
        <authorList>
            <person name="Ben Hania W."/>
            <person name="Joseph M."/>
            <person name="Schumann P."/>
            <person name="Bunk B."/>
            <person name="Fiebig A."/>
            <person name="Sproer C."/>
            <person name="Klenk H.P."/>
            <person name="Fardeau M.L."/>
            <person name="Spring S."/>
        </authorList>
    </citation>
    <scope>NUCLEOTIDE SEQUENCE [LARGE SCALE GENOMIC DNA]</scope>
    <source>
        <strain evidence="15 16">L21-RPul-D2</strain>
    </source>
</reference>
<accession>V5WDR6</accession>
<keyword evidence="1" id="KW-0004">4Fe-4S</keyword>